<evidence type="ECO:0000313" key="7">
    <source>
        <dbReference type="Proteomes" id="UP000030700"/>
    </source>
</evidence>
<dbReference type="InterPro" id="IPR023101">
    <property type="entry name" value="AF1862-like_dom_sf"/>
</dbReference>
<dbReference type="Gene3D" id="1.10.520.30">
    <property type="entry name" value="AF1862-like domain"/>
    <property type="match status" value="1"/>
</dbReference>
<dbReference type="AlphaFoldDB" id="A0A081BLE1"/>
<dbReference type="GO" id="GO:0051607">
    <property type="term" value="P:defense response to virus"/>
    <property type="evidence" value="ECO:0007669"/>
    <property type="project" value="UniProtKB-KW"/>
</dbReference>
<dbReference type="SUPFAM" id="SSF158568">
    <property type="entry name" value="AF1862-like"/>
    <property type="match status" value="1"/>
</dbReference>
<dbReference type="STRING" id="1499966.U14_02450"/>
<evidence type="ECO:0000256" key="5">
    <source>
        <dbReference type="ARBA" id="ARBA00030001"/>
    </source>
</evidence>
<dbReference type="EMBL" id="DF820457">
    <property type="protein sequence ID" value="GAK51207.1"/>
    <property type="molecule type" value="Genomic_DNA"/>
</dbReference>
<name>A0A081BLE1_9BACT</name>
<comment type="similarity">
    <text evidence="2">Belongs to the CRISPR system Cmr5 family.</text>
</comment>
<dbReference type="NCBIfam" id="TIGR01881">
    <property type="entry name" value="cas_Cmr5"/>
    <property type="match status" value="1"/>
</dbReference>
<comment type="subcellular location">
    <subcellularLocation>
        <location evidence="1">Cytoplasm</location>
    </subcellularLocation>
</comment>
<dbReference type="Proteomes" id="UP000030700">
    <property type="component" value="Unassembled WGS sequence"/>
</dbReference>
<proteinExistence type="inferred from homology"/>
<dbReference type="InterPro" id="IPR010160">
    <property type="entry name" value="CRISPR-assoc_prot_Cmr5"/>
</dbReference>
<sequence>MPERIIKSLENQRAEFALASVTAANLNDYRGEYKSYVKNIPVLLKTNGLGNTLAFMRSKKRAAYDLLYQQFSEWLKKPECPCKTLLPGKDLLEFVISQPSPVYRHVTKELIALLTWMKRLADSMIED</sequence>
<reference evidence="6" key="1">
    <citation type="journal article" date="2015" name="PeerJ">
        <title>First genomic representation of candidate bacterial phylum KSB3 points to enhanced environmental sensing as a trigger of wastewater bulking.</title>
        <authorList>
            <person name="Sekiguchi Y."/>
            <person name="Ohashi A."/>
            <person name="Parks D.H."/>
            <person name="Yamauchi T."/>
            <person name="Tyson G.W."/>
            <person name="Hugenholtz P."/>
        </authorList>
    </citation>
    <scope>NUCLEOTIDE SEQUENCE [LARGE SCALE GENOMIC DNA]</scope>
</reference>
<dbReference type="GO" id="GO:0005737">
    <property type="term" value="C:cytoplasm"/>
    <property type="evidence" value="ECO:0007669"/>
    <property type="project" value="UniProtKB-SubCell"/>
</dbReference>
<organism evidence="6">
    <name type="scientific">Candidatus Moduliflexus flocculans</name>
    <dbReference type="NCBI Taxonomy" id="1499966"/>
    <lineage>
        <taxon>Bacteria</taxon>
        <taxon>Candidatus Moduliflexota</taxon>
        <taxon>Candidatus Moduliflexia</taxon>
        <taxon>Candidatus Moduliflexales</taxon>
        <taxon>Candidatus Moduliflexaceae</taxon>
    </lineage>
</organism>
<keyword evidence="4" id="KW-0051">Antiviral defense</keyword>
<dbReference type="CDD" id="cd09749">
    <property type="entry name" value="Cmr5_III-B"/>
    <property type="match status" value="1"/>
</dbReference>
<dbReference type="HOGENOM" id="CLU_120836_0_0_0"/>
<evidence type="ECO:0000256" key="3">
    <source>
        <dbReference type="ARBA" id="ARBA00022490"/>
    </source>
</evidence>
<evidence type="ECO:0000256" key="2">
    <source>
        <dbReference type="ARBA" id="ARBA00006161"/>
    </source>
</evidence>
<gene>
    <name evidence="6" type="ORF">U14_02450</name>
</gene>
<evidence type="ECO:0000256" key="1">
    <source>
        <dbReference type="ARBA" id="ARBA00004496"/>
    </source>
</evidence>
<evidence type="ECO:0000313" key="6">
    <source>
        <dbReference type="EMBL" id="GAK51207.1"/>
    </source>
</evidence>
<keyword evidence="3" id="KW-0963">Cytoplasm</keyword>
<accession>A0A081BLE1</accession>
<keyword evidence="7" id="KW-1185">Reference proteome</keyword>
<protein>
    <recommendedName>
        <fullName evidence="5">CRISPR type III-B/RAMP module-associated protein Cmr5</fullName>
    </recommendedName>
</protein>
<evidence type="ECO:0000256" key="4">
    <source>
        <dbReference type="ARBA" id="ARBA00023118"/>
    </source>
</evidence>
<dbReference type="Pfam" id="PF09701">
    <property type="entry name" value="Cas_Cmr5"/>
    <property type="match status" value="1"/>
</dbReference>